<organism evidence="11 12">
    <name type="scientific">Pseudonocardia tropica</name>
    <dbReference type="NCBI Taxonomy" id="681289"/>
    <lineage>
        <taxon>Bacteria</taxon>
        <taxon>Bacillati</taxon>
        <taxon>Actinomycetota</taxon>
        <taxon>Actinomycetes</taxon>
        <taxon>Pseudonocardiales</taxon>
        <taxon>Pseudonocardiaceae</taxon>
        <taxon>Pseudonocardia</taxon>
    </lineage>
</organism>
<feature type="transmembrane region" description="Helical" evidence="8">
    <location>
        <begin position="66"/>
        <end position="84"/>
    </location>
</feature>
<evidence type="ECO:0000256" key="7">
    <source>
        <dbReference type="SAM" id="MobiDB-lite"/>
    </source>
</evidence>
<feature type="transmembrane region" description="Helical" evidence="8">
    <location>
        <begin position="142"/>
        <end position="162"/>
    </location>
</feature>
<dbReference type="PANTHER" id="PTHR43394:SF1">
    <property type="entry name" value="ATP-BINDING CASSETTE SUB-FAMILY B MEMBER 10, MITOCHONDRIAL"/>
    <property type="match status" value="1"/>
</dbReference>
<dbReference type="InterPro" id="IPR027417">
    <property type="entry name" value="P-loop_NTPase"/>
</dbReference>
<feature type="region of interest" description="Disordered" evidence="7">
    <location>
        <begin position="326"/>
        <end position="350"/>
    </location>
</feature>
<comment type="caution">
    <text evidence="11">The sequence shown here is derived from an EMBL/GenBank/DDBJ whole genome shotgun (WGS) entry which is preliminary data.</text>
</comment>
<dbReference type="Pfam" id="PF00664">
    <property type="entry name" value="ABC_membrane"/>
    <property type="match status" value="1"/>
</dbReference>
<feature type="transmembrane region" description="Helical" evidence="8">
    <location>
        <begin position="252"/>
        <end position="276"/>
    </location>
</feature>
<dbReference type="PROSITE" id="PS00211">
    <property type="entry name" value="ABC_TRANSPORTER_1"/>
    <property type="match status" value="1"/>
</dbReference>
<dbReference type="SUPFAM" id="SSF52540">
    <property type="entry name" value="P-loop containing nucleoside triphosphate hydrolases"/>
    <property type="match status" value="1"/>
</dbReference>
<dbReference type="RefSeq" id="WP_345649052.1">
    <property type="nucleotide sequence ID" value="NZ_BAABLY010000059.1"/>
</dbReference>
<dbReference type="PROSITE" id="PS50929">
    <property type="entry name" value="ABC_TM1F"/>
    <property type="match status" value="1"/>
</dbReference>
<dbReference type="SMART" id="SM00382">
    <property type="entry name" value="AAA"/>
    <property type="match status" value="1"/>
</dbReference>
<evidence type="ECO:0000256" key="3">
    <source>
        <dbReference type="ARBA" id="ARBA00022741"/>
    </source>
</evidence>
<keyword evidence="6 8" id="KW-0472">Membrane</keyword>
<dbReference type="InterPro" id="IPR036640">
    <property type="entry name" value="ABC1_TM_sf"/>
</dbReference>
<evidence type="ECO:0000256" key="4">
    <source>
        <dbReference type="ARBA" id="ARBA00022840"/>
    </source>
</evidence>
<evidence type="ECO:0000256" key="2">
    <source>
        <dbReference type="ARBA" id="ARBA00022692"/>
    </source>
</evidence>
<evidence type="ECO:0000256" key="8">
    <source>
        <dbReference type="SAM" id="Phobius"/>
    </source>
</evidence>
<gene>
    <name evidence="11" type="ORF">WHI96_12320</name>
</gene>
<comment type="subcellular location">
    <subcellularLocation>
        <location evidence="1">Cell membrane</location>
        <topology evidence="1">Multi-pass membrane protein</topology>
    </subcellularLocation>
</comment>
<evidence type="ECO:0000259" key="9">
    <source>
        <dbReference type="PROSITE" id="PS50893"/>
    </source>
</evidence>
<name>A0ABV1JWR6_9PSEU</name>
<dbReference type="Gene3D" id="1.20.1560.10">
    <property type="entry name" value="ABC transporter type 1, transmembrane domain"/>
    <property type="match status" value="1"/>
</dbReference>
<evidence type="ECO:0000256" key="6">
    <source>
        <dbReference type="ARBA" id="ARBA00023136"/>
    </source>
</evidence>
<keyword evidence="2 8" id="KW-0812">Transmembrane</keyword>
<dbReference type="Proteomes" id="UP001464923">
    <property type="component" value="Unassembled WGS sequence"/>
</dbReference>
<keyword evidence="12" id="KW-1185">Reference proteome</keyword>
<feature type="domain" description="ABC transporter" evidence="9">
    <location>
        <begin position="351"/>
        <end position="585"/>
    </location>
</feature>
<evidence type="ECO:0000313" key="11">
    <source>
        <dbReference type="EMBL" id="MEQ3539612.1"/>
    </source>
</evidence>
<feature type="domain" description="ABC transmembrane type-1" evidence="10">
    <location>
        <begin position="30"/>
        <end position="311"/>
    </location>
</feature>
<dbReference type="InterPro" id="IPR017871">
    <property type="entry name" value="ABC_transporter-like_CS"/>
</dbReference>
<protein>
    <submittedName>
        <fullName evidence="11">ABC transporter ATP-binding protein</fullName>
    </submittedName>
</protein>
<feature type="transmembrane region" description="Helical" evidence="8">
    <location>
        <begin position="168"/>
        <end position="184"/>
    </location>
</feature>
<evidence type="ECO:0000256" key="5">
    <source>
        <dbReference type="ARBA" id="ARBA00022989"/>
    </source>
</evidence>
<evidence type="ECO:0000256" key="1">
    <source>
        <dbReference type="ARBA" id="ARBA00004651"/>
    </source>
</evidence>
<dbReference type="InterPro" id="IPR011527">
    <property type="entry name" value="ABC1_TM_dom"/>
</dbReference>
<keyword evidence="3" id="KW-0547">Nucleotide-binding</keyword>
<dbReference type="InterPro" id="IPR003439">
    <property type="entry name" value="ABC_transporter-like_ATP-bd"/>
</dbReference>
<dbReference type="SUPFAM" id="SSF90123">
    <property type="entry name" value="ABC transporter transmembrane region"/>
    <property type="match status" value="1"/>
</dbReference>
<dbReference type="InterPro" id="IPR039421">
    <property type="entry name" value="Type_1_exporter"/>
</dbReference>
<dbReference type="GO" id="GO:0005524">
    <property type="term" value="F:ATP binding"/>
    <property type="evidence" value="ECO:0007669"/>
    <property type="project" value="UniProtKB-KW"/>
</dbReference>
<keyword evidence="4 11" id="KW-0067">ATP-binding</keyword>
<keyword evidence="5 8" id="KW-1133">Transmembrane helix</keyword>
<dbReference type="Pfam" id="PF00005">
    <property type="entry name" value="ABC_tran"/>
    <property type="match status" value="1"/>
</dbReference>
<dbReference type="PROSITE" id="PS50893">
    <property type="entry name" value="ABC_TRANSPORTER_2"/>
    <property type="match status" value="1"/>
</dbReference>
<evidence type="ECO:0000259" key="10">
    <source>
        <dbReference type="PROSITE" id="PS50929"/>
    </source>
</evidence>
<dbReference type="InterPro" id="IPR003593">
    <property type="entry name" value="AAA+_ATPase"/>
</dbReference>
<feature type="transmembrane region" description="Helical" evidence="8">
    <location>
        <begin position="29"/>
        <end position="54"/>
    </location>
</feature>
<accession>A0ABV1JWR6</accession>
<reference evidence="11 12" key="1">
    <citation type="submission" date="2024-03" db="EMBL/GenBank/DDBJ databases">
        <title>Draft genome sequence of Pseudonocardia tropica JCM 19149.</title>
        <authorList>
            <person name="Butdee W."/>
            <person name="Duangmal K."/>
        </authorList>
    </citation>
    <scope>NUCLEOTIDE SEQUENCE [LARGE SCALE GENOMIC DNA]</scope>
    <source>
        <strain evidence="11 12">JCM 19149</strain>
    </source>
</reference>
<dbReference type="Gene3D" id="3.40.50.300">
    <property type="entry name" value="P-loop containing nucleotide triphosphate hydrolases"/>
    <property type="match status" value="1"/>
</dbReference>
<proteinExistence type="predicted"/>
<evidence type="ECO:0000313" key="12">
    <source>
        <dbReference type="Proteomes" id="UP001464923"/>
    </source>
</evidence>
<sequence length="585" mass="59356">MTEHRGTGDTQVTAREVVRGTIRSFRGRVAAATVLLCGHQVGEALVPVLVGVVIDRAVATGDVGSLVVWLLVLAADFAMLSYSYRFGARQALHADLRADAGLRTRVAARLLDHRGGAETGRLPGSITSIAVADAKRVAVMNFWIPTAAAAAAALVVAAVALLRISLPLGLLILLGTPPLLWLIGRVGRPLERRSGAEQERAARAAGTAADLVSGIRVLKGLGAGPAAAEQYAASSRTALGATLRATRAEAGFLGTVQLANGLFLAVIALVGGLLALDGSITVGNLVSAVGLAQFLVGPLQTLGIAGARLAQARASAGRIAEILSAPPAVGPGRDGRGADPTTADPGADPTAGRAALAVTGLRHGPLDGLDLEVPAGQLLGVVAPDPSAATALARCLARDVAPDEGRILLDGTGVDDLAPAATRSMLLVAAHDAHLFTGTVLDNVTAATGDGAPGSATVAAMAAARADQAVEALPQGADTPVTSRGSSLSGGQRQRVALARALAADPPVLVLHDPTTAVDAVTESEIAARLREHRTGRTTVLLTTSPALLAVTDRVVVLRDGRVVADTTHTELMTDDTDYRRVVTG</sequence>
<dbReference type="PANTHER" id="PTHR43394">
    <property type="entry name" value="ATP-DEPENDENT PERMEASE MDL1, MITOCHONDRIAL"/>
    <property type="match status" value="1"/>
</dbReference>
<dbReference type="EMBL" id="JBEDNP010000006">
    <property type="protein sequence ID" value="MEQ3539612.1"/>
    <property type="molecule type" value="Genomic_DNA"/>
</dbReference>